<name>A0A2Y9C2B8_9MICO</name>
<evidence type="ECO:0000313" key="1">
    <source>
        <dbReference type="EMBL" id="SSA35823.1"/>
    </source>
</evidence>
<dbReference type="EMBL" id="UESZ01000001">
    <property type="protein sequence ID" value="SSA35823.1"/>
    <property type="molecule type" value="Genomic_DNA"/>
</dbReference>
<proteinExistence type="predicted"/>
<evidence type="ECO:0000313" key="2">
    <source>
        <dbReference type="Proteomes" id="UP000250028"/>
    </source>
</evidence>
<dbReference type="RefSeq" id="WP_109687342.1">
    <property type="nucleotide sequence ID" value="NZ_QGDN01000001.1"/>
</dbReference>
<accession>A0A2Y9C2B8</accession>
<sequence>MSGPLHDLIERLVDATGRRNLQVNMAGQEWQDVVFRRINHQHLDPLTVADRRYFQALNELDAALEQARRQLESYDNEEWR</sequence>
<protein>
    <submittedName>
        <fullName evidence="1">Uncharacterized protein</fullName>
    </submittedName>
</protein>
<reference evidence="2" key="1">
    <citation type="submission" date="2016-10" db="EMBL/GenBank/DDBJ databases">
        <authorList>
            <person name="Varghese N."/>
            <person name="Submissions S."/>
        </authorList>
    </citation>
    <scope>NUCLEOTIDE SEQUENCE [LARGE SCALE GENOMIC DNA]</scope>
    <source>
        <strain evidence="2">DSM 22951</strain>
    </source>
</reference>
<gene>
    <name evidence="1" type="ORF">SAMN04489750_3197</name>
</gene>
<keyword evidence="2" id="KW-1185">Reference proteome</keyword>
<dbReference type="AlphaFoldDB" id="A0A2Y9C2B8"/>
<dbReference type="Proteomes" id="UP000250028">
    <property type="component" value="Unassembled WGS sequence"/>
</dbReference>
<organism evidence="1 2">
    <name type="scientific">Branchiibius hedensis</name>
    <dbReference type="NCBI Taxonomy" id="672460"/>
    <lineage>
        <taxon>Bacteria</taxon>
        <taxon>Bacillati</taxon>
        <taxon>Actinomycetota</taxon>
        <taxon>Actinomycetes</taxon>
        <taxon>Micrococcales</taxon>
        <taxon>Dermacoccaceae</taxon>
        <taxon>Branchiibius</taxon>
    </lineage>
</organism>